<evidence type="ECO:0000256" key="7">
    <source>
        <dbReference type="SAM" id="Phobius"/>
    </source>
</evidence>
<feature type="transmembrane region" description="Helical" evidence="7">
    <location>
        <begin position="81"/>
        <end position="105"/>
    </location>
</feature>
<evidence type="ECO:0000256" key="3">
    <source>
        <dbReference type="ARBA" id="ARBA00022692"/>
    </source>
</evidence>
<gene>
    <name evidence="8" type="ORF">CNE99_07205</name>
</gene>
<evidence type="ECO:0000256" key="1">
    <source>
        <dbReference type="ARBA" id="ARBA00004141"/>
    </source>
</evidence>
<protein>
    <recommendedName>
        <fullName evidence="6">Transporter</fullName>
    </recommendedName>
</protein>
<reference evidence="8 9" key="1">
    <citation type="submission" date="2017-08" db="EMBL/GenBank/DDBJ databases">
        <title>Fine stratification of microbial communities through a metagenomic profile of the photic zone.</title>
        <authorList>
            <person name="Haro-Moreno J.M."/>
            <person name="Lopez-Perez M."/>
            <person name="De La Torre J."/>
            <person name="Picazo A."/>
            <person name="Camacho A."/>
            <person name="Rodriguez-Valera F."/>
        </authorList>
    </citation>
    <scope>NUCLEOTIDE SEQUENCE [LARGE SCALE GENOMIC DNA]</scope>
    <source>
        <strain evidence="8">MED-G24</strain>
    </source>
</reference>
<feature type="transmembrane region" description="Helical" evidence="7">
    <location>
        <begin position="331"/>
        <end position="350"/>
    </location>
</feature>
<accession>A0A2A5WQ43</accession>
<dbReference type="EMBL" id="NTKD01000038">
    <property type="protein sequence ID" value="PDH38266.1"/>
    <property type="molecule type" value="Genomic_DNA"/>
</dbReference>
<feature type="transmembrane region" description="Helical" evidence="7">
    <location>
        <begin position="208"/>
        <end position="230"/>
    </location>
</feature>
<dbReference type="PANTHER" id="PTHR42948:SF1">
    <property type="entry name" value="TRANSPORTER"/>
    <property type="match status" value="1"/>
</dbReference>
<keyword evidence="5 7" id="KW-0472">Membrane</keyword>
<dbReference type="InterPro" id="IPR047218">
    <property type="entry name" value="YocR/YhdH-like"/>
</dbReference>
<evidence type="ECO:0000256" key="4">
    <source>
        <dbReference type="ARBA" id="ARBA00022989"/>
    </source>
</evidence>
<keyword evidence="3 6" id="KW-0812">Transmembrane</keyword>
<dbReference type="AlphaFoldDB" id="A0A2A5WQ43"/>
<dbReference type="InterPro" id="IPR000175">
    <property type="entry name" value="Na/ntran_symport"/>
</dbReference>
<dbReference type="GO" id="GO:0015293">
    <property type="term" value="F:symporter activity"/>
    <property type="evidence" value="ECO:0007669"/>
    <property type="project" value="UniProtKB-KW"/>
</dbReference>
<feature type="transmembrane region" description="Helical" evidence="7">
    <location>
        <begin position="163"/>
        <end position="181"/>
    </location>
</feature>
<dbReference type="CDD" id="cd10336">
    <property type="entry name" value="SLC6sbd_Tyt1-Like"/>
    <property type="match status" value="1"/>
</dbReference>
<keyword evidence="2 6" id="KW-0813">Transport</keyword>
<feature type="non-terminal residue" evidence="8">
    <location>
        <position position="353"/>
    </location>
</feature>
<dbReference type="InterPro" id="IPR037272">
    <property type="entry name" value="SNS_sf"/>
</dbReference>
<evidence type="ECO:0000256" key="2">
    <source>
        <dbReference type="ARBA" id="ARBA00022448"/>
    </source>
</evidence>
<dbReference type="PROSITE" id="PS50267">
    <property type="entry name" value="NA_NEUROTRAN_SYMP_3"/>
    <property type="match status" value="1"/>
</dbReference>
<dbReference type="SUPFAM" id="SSF161070">
    <property type="entry name" value="SNF-like"/>
    <property type="match status" value="1"/>
</dbReference>
<keyword evidence="4 7" id="KW-1133">Transmembrane helix</keyword>
<name>A0A2A5WQ43_9GAMM</name>
<comment type="caution">
    <text evidence="8">The sequence shown here is derived from an EMBL/GenBank/DDBJ whole genome shotgun (WGS) entry which is preliminary data.</text>
</comment>
<dbReference type="Proteomes" id="UP000219327">
    <property type="component" value="Unassembled WGS sequence"/>
</dbReference>
<evidence type="ECO:0000256" key="6">
    <source>
        <dbReference type="RuleBase" id="RU003732"/>
    </source>
</evidence>
<dbReference type="PANTHER" id="PTHR42948">
    <property type="entry name" value="TRANSPORTER"/>
    <property type="match status" value="1"/>
</dbReference>
<evidence type="ECO:0000313" key="9">
    <source>
        <dbReference type="Proteomes" id="UP000219327"/>
    </source>
</evidence>
<feature type="transmembrane region" description="Helical" evidence="7">
    <location>
        <begin position="283"/>
        <end position="310"/>
    </location>
</feature>
<comment type="similarity">
    <text evidence="6">Belongs to the sodium:neurotransmitter symporter (SNF) (TC 2.A.22) family.</text>
</comment>
<evidence type="ECO:0000313" key="8">
    <source>
        <dbReference type="EMBL" id="PDH38266.1"/>
    </source>
</evidence>
<comment type="subcellular location">
    <subcellularLocation>
        <location evidence="1">Membrane</location>
        <topology evidence="1">Multi-pass membrane protein</topology>
    </subcellularLocation>
</comment>
<keyword evidence="6" id="KW-0769">Symport</keyword>
<sequence length="353" mass="37095">MAAIGFAVGLGNIWRFPYMTGENGGAAFVIVYLVCAIGIGVPILIAEIMIGRRGGMSPPGAIANVATESGRTTSWSWVGRLNLATAFLIEVVYCVVAGWVLYYLYLAITTGFSGVDSADAGVAFNAMLGDPWLLSFWTVVGLTITGGIVYSGVNKGIENAVRVLMPMLFVLLVIIAIYNAFADGFAEAVSYLATPDFSKVSGAMVLDAIGQAFFSVGVAMAGMMTFGAYLPRDISIAKSAIIIILADTGVALVAGLVIFPLVFRFGLDPAGGAGLIFMTLPQAFAGMEGGIVIAILFFLLLSVAAITSMVGLIEPVVRFTEETLARSRHQATLVVVAAIFVLSTISNLAYNHW</sequence>
<evidence type="ECO:0000256" key="5">
    <source>
        <dbReference type="ARBA" id="ARBA00023136"/>
    </source>
</evidence>
<dbReference type="PROSITE" id="PS00610">
    <property type="entry name" value="NA_NEUROTRAN_SYMP_1"/>
    <property type="match status" value="1"/>
</dbReference>
<dbReference type="GO" id="GO:0016020">
    <property type="term" value="C:membrane"/>
    <property type="evidence" value="ECO:0007669"/>
    <property type="project" value="UniProtKB-SubCell"/>
</dbReference>
<feature type="transmembrane region" description="Helical" evidence="7">
    <location>
        <begin position="132"/>
        <end position="151"/>
    </location>
</feature>
<organism evidence="8 9">
    <name type="scientific">OM182 bacterium MED-G24</name>
    <dbReference type="NCBI Taxonomy" id="1986255"/>
    <lineage>
        <taxon>Bacteria</taxon>
        <taxon>Pseudomonadati</taxon>
        <taxon>Pseudomonadota</taxon>
        <taxon>Gammaproteobacteria</taxon>
        <taxon>OMG group</taxon>
        <taxon>OM182 clade</taxon>
    </lineage>
</organism>
<dbReference type="Pfam" id="PF00209">
    <property type="entry name" value="SNF"/>
    <property type="match status" value="2"/>
</dbReference>
<feature type="transmembrane region" description="Helical" evidence="7">
    <location>
        <begin position="25"/>
        <end position="46"/>
    </location>
</feature>
<dbReference type="PRINTS" id="PR00176">
    <property type="entry name" value="NANEUSMPORT"/>
</dbReference>
<dbReference type="NCBIfam" id="NF037979">
    <property type="entry name" value="Na_transp"/>
    <property type="match status" value="1"/>
</dbReference>
<proteinExistence type="inferred from homology"/>
<feature type="transmembrane region" description="Helical" evidence="7">
    <location>
        <begin position="242"/>
        <end position="263"/>
    </location>
</feature>